<protein>
    <submittedName>
        <fullName evidence="4">Uncharacterized protein</fullName>
    </submittedName>
</protein>
<evidence type="ECO:0000256" key="3">
    <source>
        <dbReference type="ARBA" id="ARBA00022946"/>
    </source>
</evidence>
<dbReference type="AlphaFoldDB" id="A0AAE1W6P7"/>
<comment type="caution">
    <text evidence="4">The sequence shown here is derived from an EMBL/GenBank/DDBJ whole genome shotgun (WGS) entry which is preliminary data.</text>
</comment>
<dbReference type="PANTHER" id="PTHR13068">
    <property type="entry name" value="CGI-12 PROTEIN-RELATED"/>
    <property type="match status" value="1"/>
</dbReference>
<gene>
    <name evidence="4" type="ORF">Sango_2380200</name>
</gene>
<evidence type="ECO:0000256" key="1">
    <source>
        <dbReference type="ARBA" id="ARBA00007692"/>
    </source>
</evidence>
<comment type="similarity">
    <text evidence="1">Belongs to the mTERF family.</text>
</comment>
<keyword evidence="2" id="KW-0805">Transcription regulation</keyword>
<dbReference type="EMBL" id="JACGWL010000014">
    <property type="protein sequence ID" value="KAK4387736.1"/>
    <property type="molecule type" value="Genomic_DNA"/>
</dbReference>
<dbReference type="Proteomes" id="UP001289374">
    <property type="component" value="Unassembled WGS sequence"/>
</dbReference>
<reference evidence="4" key="2">
    <citation type="journal article" date="2024" name="Plant">
        <title>Genomic evolution and insights into agronomic trait innovations of Sesamum species.</title>
        <authorList>
            <person name="Miao H."/>
            <person name="Wang L."/>
            <person name="Qu L."/>
            <person name="Liu H."/>
            <person name="Sun Y."/>
            <person name="Le M."/>
            <person name="Wang Q."/>
            <person name="Wei S."/>
            <person name="Zheng Y."/>
            <person name="Lin W."/>
            <person name="Duan Y."/>
            <person name="Cao H."/>
            <person name="Xiong S."/>
            <person name="Wang X."/>
            <person name="Wei L."/>
            <person name="Li C."/>
            <person name="Ma Q."/>
            <person name="Ju M."/>
            <person name="Zhao R."/>
            <person name="Li G."/>
            <person name="Mu C."/>
            <person name="Tian Q."/>
            <person name="Mei H."/>
            <person name="Zhang T."/>
            <person name="Gao T."/>
            <person name="Zhang H."/>
        </authorList>
    </citation>
    <scope>NUCLEOTIDE SEQUENCE</scope>
    <source>
        <strain evidence="4">K16</strain>
    </source>
</reference>
<proteinExistence type="inferred from homology"/>
<dbReference type="PANTHER" id="PTHR13068:SF130">
    <property type="entry name" value="TRANSCRIPTION TERMINATION FACTOR MTERF6, CHLOROPLASTIC_MITOCHONDRIAL-LIKE"/>
    <property type="match status" value="1"/>
</dbReference>
<evidence type="ECO:0000313" key="5">
    <source>
        <dbReference type="Proteomes" id="UP001289374"/>
    </source>
</evidence>
<evidence type="ECO:0000313" key="4">
    <source>
        <dbReference type="EMBL" id="KAK4387736.1"/>
    </source>
</evidence>
<dbReference type="Pfam" id="PF02536">
    <property type="entry name" value="mTERF"/>
    <property type="match status" value="1"/>
</dbReference>
<reference evidence="4" key="1">
    <citation type="submission" date="2020-06" db="EMBL/GenBank/DDBJ databases">
        <authorList>
            <person name="Li T."/>
            <person name="Hu X."/>
            <person name="Zhang T."/>
            <person name="Song X."/>
            <person name="Zhang H."/>
            <person name="Dai N."/>
            <person name="Sheng W."/>
            <person name="Hou X."/>
            <person name="Wei L."/>
        </authorList>
    </citation>
    <scope>NUCLEOTIDE SEQUENCE</scope>
    <source>
        <strain evidence="4">K16</strain>
        <tissue evidence="4">Leaf</tissue>
    </source>
</reference>
<dbReference type="Gene3D" id="1.25.70.10">
    <property type="entry name" value="Transcription termination factor 3, mitochondrial"/>
    <property type="match status" value="1"/>
</dbReference>
<accession>A0AAE1W6P7</accession>
<sequence>MSTMLQPNCKWAAICLKQIRISAKASDLHIHLQILVMMFIHMRKYLVYFSKNNSLSVCKSHVSFSLPTLQFFSTCAEKQRTTTSAISDLLLHKHHFSPEAASHVSGALTRLKNLEKYDSMLSFLKDSGFSNAQLEKILKYKPGLLSANADIVIKPKIKIFQDLGFSAKDTAEIITNDPDILYRSLNNRVIPSLSLLKAFFGSSVEVAKVLRISGWFLKYDVGKTMVPNVEFLKSCGIAMEQISWLMHNFPRALLSKPERLRTFVDRIDEMGISRSSKMFIHAIRVLGSMTVETWEQKLKAFQHLGFSKDDIVLAFRKAPQVFAVSEAKMKNLKKVLLASGKYDVLCIINHPTSLICSIEKRYKPRLQMLGILESRNLIKDWPNFPALYKMSNEAFFKKYVGPYLNEVGHLSMVKRAFRIKETPNLYYHRKN</sequence>
<keyword evidence="5" id="KW-1185">Reference proteome</keyword>
<keyword evidence="3" id="KW-0809">Transit peptide</keyword>
<dbReference type="GO" id="GO:0006353">
    <property type="term" value="P:DNA-templated transcription termination"/>
    <property type="evidence" value="ECO:0007669"/>
    <property type="project" value="UniProtKB-KW"/>
</dbReference>
<dbReference type="FunFam" id="1.25.70.10:FF:000001">
    <property type="entry name" value="Mitochondrial transcription termination factor-like"/>
    <property type="match status" value="1"/>
</dbReference>
<keyword evidence="2" id="KW-0806">Transcription termination</keyword>
<evidence type="ECO:0000256" key="2">
    <source>
        <dbReference type="ARBA" id="ARBA00022472"/>
    </source>
</evidence>
<dbReference type="InterPro" id="IPR003690">
    <property type="entry name" value="MTERF"/>
</dbReference>
<dbReference type="InterPro" id="IPR038538">
    <property type="entry name" value="MTERF_sf"/>
</dbReference>
<organism evidence="4 5">
    <name type="scientific">Sesamum angolense</name>
    <dbReference type="NCBI Taxonomy" id="2727404"/>
    <lineage>
        <taxon>Eukaryota</taxon>
        <taxon>Viridiplantae</taxon>
        <taxon>Streptophyta</taxon>
        <taxon>Embryophyta</taxon>
        <taxon>Tracheophyta</taxon>
        <taxon>Spermatophyta</taxon>
        <taxon>Magnoliopsida</taxon>
        <taxon>eudicotyledons</taxon>
        <taxon>Gunneridae</taxon>
        <taxon>Pentapetalae</taxon>
        <taxon>asterids</taxon>
        <taxon>lamiids</taxon>
        <taxon>Lamiales</taxon>
        <taxon>Pedaliaceae</taxon>
        <taxon>Sesamum</taxon>
    </lineage>
</organism>
<dbReference type="GO" id="GO:0003676">
    <property type="term" value="F:nucleic acid binding"/>
    <property type="evidence" value="ECO:0007669"/>
    <property type="project" value="InterPro"/>
</dbReference>
<name>A0AAE1W6P7_9LAMI</name>
<dbReference type="SMART" id="SM00733">
    <property type="entry name" value="Mterf"/>
    <property type="match status" value="5"/>
</dbReference>
<keyword evidence="2" id="KW-0804">Transcription</keyword>